<dbReference type="AlphaFoldDB" id="A0AAW1RMX8"/>
<sequence length="243" mass="27461">MLQGDELFGSSQLPQLPRNAKYIFHENRCFDWGTFGWAIAERKVDTSRYSYIIFMNSSVRGPFLPAYWPAGVHWSDVLTTRINNDVKLVGATISCEPAWLGGNTANEKRQVPHVQSYVIATDQVGLEVLMHDGRVFQCYEDMADTIFHSELGGSSAILAANFTIDSLMLRYQGIDWTDTANWNCNAGLNPYAEHTYDGVPLNPLEVMFVKVKDFQLEGDWMSTHLAATYGRWLEAQVQEDCCV</sequence>
<proteinExistence type="predicted"/>
<accession>A0AAW1RMX8</accession>
<name>A0AAW1RMX8_9CHLO</name>
<protein>
    <submittedName>
        <fullName evidence="1">Uncharacterized protein</fullName>
    </submittedName>
</protein>
<reference evidence="1 2" key="1">
    <citation type="journal article" date="2024" name="Nat. Commun.">
        <title>Phylogenomics reveals the evolutionary origins of lichenization in chlorophyte algae.</title>
        <authorList>
            <person name="Puginier C."/>
            <person name="Libourel C."/>
            <person name="Otte J."/>
            <person name="Skaloud P."/>
            <person name="Haon M."/>
            <person name="Grisel S."/>
            <person name="Petersen M."/>
            <person name="Berrin J.G."/>
            <person name="Delaux P.M."/>
            <person name="Dal Grande F."/>
            <person name="Keller J."/>
        </authorList>
    </citation>
    <scope>NUCLEOTIDE SEQUENCE [LARGE SCALE GENOMIC DNA]</scope>
    <source>
        <strain evidence="1 2">SAG 245.80</strain>
    </source>
</reference>
<keyword evidence="2" id="KW-1185">Reference proteome</keyword>
<gene>
    <name evidence="1" type="ORF">WJX81_007588</name>
</gene>
<evidence type="ECO:0000313" key="2">
    <source>
        <dbReference type="Proteomes" id="UP001445335"/>
    </source>
</evidence>
<dbReference type="Proteomes" id="UP001445335">
    <property type="component" value="Unassembled WGS sequence"/>
</dbReference>
<organism evidence="1 2">
    <name type="scientific">Elliptochloris bilobata</name>
    <dbReference type="NCBI Taxonomy" id="381761"/>
    <lineage>
        <taxon>Eukaryota</taxon>
        <taxon>Viridiplantae</taxon>
        <taxon>Chlorophyta</taxon>
        <taxon>core chlorophytes</taxon>
        <taxon>Trebouxiophyceae</taxon>
        <taxon>Trebouxiophyceae incertae sedis</taxon>
        <taxon>Elliptochloris clade</taxon>
        <taxon>Elliptochloris</taxon>
    </lineage>
</organism>
<evidence type="ECO:0000313" key="1">
    <source>
        <dbReference type="EMBL" id="KAK9835058.1"/>
    </source>
</evidence>
<comment type="caution">
    <text evidence="1">The sequence shown here is derived from an EMBL/GenBank/DDBJ whole genome shotgun (WGS) entry which is preliminary data.</text>
</comment>
<dbReference type="EMBL" id="JALJOU010000030">
    <property type="protein sequence ID" value="KAK9835058.1"/>
    <property type="molecule type" value="Genomic_DNA"/>
</dbReference>